<keyword evidence="7" id="KW-1185">Reference proteome</keyword>
<dbReference type="SUPFAM" id="SSF47050">
    <property type="entry name" value="VHP, Villin headpiece domain"/>
    <property type="match status" value="1"/>
</dbReference>
<proteinExistence type="predicted"/>
<keyword evidence="2 3" id="KW-0802">TPR repeat</keyword>
<feature type="repeat" description="TPR" evidence="3">
    <location>
        <begin position="116"/>
        <end position="149"/>
    </location>
</feature>
<dbReference type="PROSITE" id="PS50293">
    <property type="entry name" value="TPR_REGION"/>
    <property type="match status" value="1"/>
</dbReference>
<dbReference type="InterPro" id="IPR036886">
    <property type="entry name" value="Villin_headpiece_dom_sf"/>
</dbReference>
<dbReference type="InterPro" id="IPR050498">
    <property type="entry name" value="Ycf3"/>
</dbReference>
<dbReference type="Proteomes" id="UP001165082">
    <property type="component" value="Unassembled WGS sequence"/>
</dbReference>
<dbReference type="InterPro" id="IPR019734">
    <property type="entry name" value="TPR_rpt"/>
</dbReference>
<feature type="domain" description="HP" evidence="5">
    <location>
        <begin position="555"/>
        <end position="619"/>
    </location>
</feature>
<dbReference type="PANTHER" id="PTHR44858">
    <property type="entry name" value="TETRATRICOPEPTIDE REPEAT PROTEIN 6"/>
    <property type="match status" value="1"/>
</dbReference>
<dbReference type="Pfam" id="PF13432">
    <property type="entry name" value="TPR_16"/>
    <property type="match status" value="2"/>
</dbReference>
<dbReference type="Pfam" id="PF13181">
    <property type="entry name" value="TPR_8"/>
    <property type="match status" value="1"/>
</dbReference>
<sequence>MNPAELYNDGKYDECIKRIEEMEVTDHDLTPQLLNLKGVCKMRTSKVDEAMELFDRVLKVDPDNGEAVANKKGSVMLKANLMADAANKQFRAGDFSGALKSYEAVDFSVASPELKFQVCNNMGAIYMQQRKVPDALKQFDAALEVQPLNVDTIHNKATALKGVGRMEEALAAFDQCLAAQPEFYSAMCGKIETLNALSRFSEAVVVADSAIKAKPDEYRAYADRGFANLKQHKIDDALSDFDGAMKHGSKQSSELMKVYALALILKADSLLNTGRYHEASEMYEKALSLGDADKPAAGVLFNHSLALLHSGKKAESMLEMEHCVEVDPEFFSAWAAMGLTHLQNGRFAKAITCLENATRIKPQEIEVGYHLGVAFLKNNDLEAAVEQFKKVLQLDPNHVASQKALALLESSLAYKNKEKAQAQEAERARVAEVEARAAAEEEAKAKKVAAEAKIAAEIAAKEADEAAAAEAAKVAEEAETARVEAARVAAEKKALEEATPPPPPTEEESKLQGAFEDLTVGEDQPVATTKAYRGKTVDEEDIGAALMDEVDGDACLIQMDFSLEELKYPGPYPKGIRVDRREQYLPDDLFREMFKMSKDDFYELRKWRQVAKKKEVGMW</sequence>
<name>A0A9W7ACQ0_9STRA</name>
<comment type="caution">
    <text evidence="6">The sequence shown here is derived from an EMBL/GenBank/DDBJ whole genome shotgun (WGS) entry which is preliminary data.</text>
</comment>
<dbReference type="GO" id="GO:0007010">
    <property type="term" value="P:cytoskeleton organization"/>
    <property type="evidence" value="ECO:0007669"/>
    <property type="project" value="InterPro"/>
</dbReference>
<dbReference type="SUPFAM" id="SSF48452">
    <property type="entry name" value="TPR-like"/>
    <property type="match status" value="1"/>
</dbReference>
<dbReference type="PROSITE" id="PS50005">
    <property type="entry name" value="TPR"/>
    <property type="match status" value="4"/>
</dbReference>
<feature type="repeat" description="TPR" evidence="3">
    <location>
        <begin position="365"/>
        <end position="398"/>
    </location>
</feature>
<evidence type="ECO:0000256" key="1">
    <source>
        <dbReference type="ARBA" id="ARBA00022737"/>
    </source>
</evidence>
<dbReference type="PANTHER" id="PTHR44858:SF1">
    <property type="entry name" value="UDP-N-ACETYLGLUCOSAMINE--PEPTIDE N-ACETYLGLUCOSAMINYLTRANSFERASE SPINDLY-RELATED"/>
    <property type="match status" value="1"/>
</dbReference>
<dbReference type="AlphaFoldDB" id="A0A9W7ACQ0"/>
<dbReference type="EMBL" id="BRXZ01001401">
    <property type="protein sequence ID" value="GMH70281.1"/>
    <property type="molecule type" value="Genomic_DNA"/>
</dbReference>
<reference evidence="6" key="1">
    <citation type="submission" date="2022-07" db="EMBL/GenBank/DDBJ databases">
        <title>Genome analysis of Parmales, a sister group of diatoms, reveals the evolutionary specialization of diatoms from phago-mixotrophs to photoautotrophs.</title>
        <authorList>
            <person name="Ban H."/>
            <person name="Sato S."/>
            <person name="Yoshikawa S."/>
            <person name="Kazumasa Y."/>
            <person name="Nakamura Y."/>
            <person name="Ichinomiya M."/>
            <person name="Saitoh K."/>
            <person name="Sato N."/>
            <person name="Blanc-Mathieu R."/>
            <person name="Endo H."/>
            <person name="Kuwata A."/>
            <person name="Ogata H."/>
        </authorList>
    </citation>
    <scope>NUCLEOTIDE SEQUENCE</scope>
</reference>
<evidence type="ECO:0000259" key="5">
    <source>
        <dbReference type="PROSITE" id="PS51089"/>
    </source>
</evidence>
<dbReference type="InterPro" id="IPR011990">
    <property type="entry name" value="TPR-like_helical_dom_sf"/>
</dbReference>
<dbReference type="GO" id="GO:0003779">
    <property type="term" value="F:actin binding"/>
    <property type="evidence" value="ECO:0007669"/>
    <property type="project" value="InterPro"/>
</dbReference>
<gene>
    <name evidence="6" type="ORF">TrRE_jg10716</name>
</gene>
<evidence type="ECO:0000313" key="7">
    <source>
        <dbReference type="Proteomes" id="UP001165082"/>
    </source>
</evidence>
<dbReference type="SMART" id="SM00028">
    <property type="entry name" value="TPR"/>
    <property type="match status" value="8"/>
</dbReference>
<protein>
    <recommendedName>
        <fullName evidence="5">HP domain-containing protein</fullName>
    </recommendedName>
</protein>
<organism evidence="6 7">
    <name type="scientific">Triparma retinervis</name>
    <dbReference type="NCBI Taxonomy" id="2557542"/>
    <lineage>
        <taxon>Eukaryota</taxon>
        <taxon>Sar</taxon>
        <taxon>Stramenopiles</taxon>
        <taxon>Ochrophyta</taxon>
        <taxon>Bolidophyceae</taxon>
        <taxon>Parmales</taxon>
        <taxon>Triparmaceae</taxon>
        <taxon>Triparma</taxon>
    </lineage>
</organism>
<evidence type="ECO:0000256" key="3">
    <source>
        <dbReference type="PROSITE-ProRule" id="PRU00339"/>
    </source>
</evidence>
<dbReference type="Pfam" id="PF02209">
    <property type="entry name" value="VHP"/>
    <property type="match status" value="1"/>
</dbReference>
<evidence type="ECO:0000256" key="2">
    <source>
        <dbReference type="ARBA" id="ARBA00022803"/>
    </source>
</evidence>
<feature type="repeat" description="TPR" evidence="3">
    <location>
        <begin position="331"/>
        <end position="364"/>
    </location>
</feature>
<evidence type="ECO:0000313" key="6">
    <source>
        <dbReference type="EMBL" id="GMH70281.1"/>
    </source>
</evidence>
<dbReference type="InterPro" id="IPR003128">
    <property type="entry name" value="Villin_headpiece"/>
</dbReference>
<dbReference type="Gene3D" id="1.25.40.10">
    <property type="entry name" value="Tetratricopeptide repeat domain"/>
    <property type="match status" value="4"/>
</dbReference>
<evidence type="ECO:0000256" key="4">
    <source>
        <dbReference type="SAM" id="MobiDB-lite"/>
    </source>
</evidence>
<dbReference type="PROSITE" id="PS51089">
    <property type="entry name" value="HP"/>
    <property type="match status" value="1"/>
</dbReference>
<feature type="region of interest" description="Disordered" evidence="4">
    <location>
        <begin position="490"/>
        <end position="510"/>
    </location>
</feature>
<dbReference type="OrthoDB" id="190085at2759"/>
<dbReference type="Gene3D" id="1.10.950.10">
    <property type="entry name" value="Villin headpiece domain"/>
    <property type="match status" value="1"/>
</dbReference>
<keyword evidence="1" id="KW-0677">Repeat</keyword>
<accession>A0A9W7ACQ0</accession>
<feature type="repeat" description="TPR" evidence="3">
    <location>
        <begin position="31"/>
        <end position="64"/>
    </location>
</feature>
<dbReference type="SMART" id="SM00153">
    <property type="entry name" value="VHP"/>
    <property type="match status" value="1"/>
</dbReference>
<dbReference type="GO" id="GO:0046813">
    <property type="term" value="P:receptor-mediated virion attachment to host cell"/>
    <property type="evidence" value="ECO:0007669"/>
    <property type="project" value="TreeGrafter"/>
</dbReference>